<dbReference type="Pfam" id="PF07549">
    <property type="entry name" value="Sec_GG"/>
    <property type="match status" value="1"/>
</dbReference>
<evidence type="ECO:0000256" key="4">
    <source>
        <dbReference type="ARBA" id="ARBA00022692"/>
    </source>
</evidence>
<dbReference type="GO" id="GO:0015450">
    <property type="term" value="F:protein-transporting ATPase activity"/>
    <property type="evidence" value="ECO:0007669"/>
    <property type="project" value="InterPro"/>
</dbReference>
<keyword evidence="15" id="KW-1185">Reference proteome</keyword>
<dbReference type="InterPro" id="IPR022813">
    <property type="entry name" value="SecD/SecF_arch_bac"/>
</dbReference>
<keyword evidence="7 9" id="KW-0811">Translocation</keyword>
<dbReference type="HAMAP" id="MF_01463_B">
    <property type="entry name" value="SecD_B"/>
    <property type="match status" value="1"/>
</dbReference>
<feature type="transmembrane region" description="Helical" evidence="9">
    <location>
        <begin position="583"/>
        <end position="607"/>
    </location>
</feature>
<sequence>MNKYPWWKNALILLVVAFGFFYAAPNLYSPDPAIQISGESSGAEISQADLNRALASLDAENIEHFGETIGEKGNSALIRLKDREQQLTAQKLIQRALGDGYIVALNLAPTTPEWLTAWGGQPMKLGLDLSGGVHFLLEVDTDSAVASRQEFYNTGIKRVLRKERIRGLVQLQDNGEIQGRFNTEELRDKAARVIRDEYNELQVTKTEDEGNFYLTAVLTEQKRKEIEGYAVEQNLTTLRNRVNELGVSEPLVQRQGKNRIVVELPGIQDTAEAKRILGKTANLEFRLEAKYDAPLSERERFDFRSNDYGDSGAWLEKDIVITGERVSNAQAGFDQQTGQAQVNITLDSEGGTMMHRVTRHNINRRLGVLFIERKTRTTYVEAADGTEKIVKTPYDEKHIISLATIRDALGVQFRITGLDSPAEAAELALLLRAGALAAPIDFVEERTVGPSLGAENIKQGVLSVQIGLGLVALFMLVYYRVFGIAAVCALSANIVLLISVMSVLAATLTLPGIAGIVLTVGMAVDANVLIFSRIREELANRASPQQAISAGFDRAFVTIMDANITTLIVAVILYAVGTGPVKGFAVTLSIGILTSMFTAIMGTRAIINLIYGGRRVNKLAIGGGA</sequence>
<dbReference type="Gene3D" id="1.20.1640.10">
    <property type="entry name" value="Multidrug efflux transporter AcrB transmembrane domain"/>
    <property type="match status" value="1"/>
</dbReference>
<dbReference type="InterPro" id="IPR054384">
    <property type="entry name" value="SecDF_P1_head"/>
</dbReference>
<dbReference type="InterPro" id="IPR027398">
    <property type="entry name" value="SecD-TM"/>
</dbReference>
<feature type="domain" description="SecDF P1 head subdomain" evidence="13">
    <location>
        <begin position="312"/>
        <end position="438"/>
    </location>
</feature>
<dbReference type="Gene3D" id="3.30.1360.200">
    <property type="match status" value="1"/>
</dbReference>
<feature type="domain" description="Protein translocase subunit SecDF P1" evidence="12">
    <location>
        <begin position="231"/>
        <end position="288"/>
    </location>
</feature>
<dbReference type="NCBIfam" id="TIGR00916">
    <property type="entry name" value="2A0604s01"/>
    <property type="match status" value="1"/>
</dbReference>
<dbReference type="Pfam" id="PF13721">
    <property type="entry name" value="SecD-TM1"/>
    <property type="match status" value="1"/>
</dbReference>
<protein>
    <recommendedName>
        <fullName evidence="9">Protein translocase subunit SecD</fullName>
    </recommendedName>
</protein>
<dbReference type="Gene3D" id="3.30.70.260">
    <property type="match status" value="1"/>
</dbReference>
<dbReference type="PANTHER" id="PTHR30081:SF1">
    <property type="entry name" value="PROTEIN TRANSLOCASE SUBUNIT SECD"/>
    <property type="match status" value="1"/>
</dbReference>
<gene>
    <name evidence="9" type="primary">secD</name>
    <name evidence="14" type="ORF">FHR99_000115</name>
</gene>
<keyword evidence="3 9" id="KW-1003">Cell membrane</keyword>
<comment type="similarity">
    <text evidence="9">Belongs to the SecD/SecF family. SecD subfamily.</text>
</comment>
<dbReference type="Proteomes" id="UP000537130">
    <property type="component" value="Unassembled WGS sequence"/>
</dbReference>
<keyword evidence="2 9" id="KW-0813">Transport</keyword>
<evidence type="ECO:0000313" key="15">
    <source>
        <dbReference type="Proteomes" id="UP000537130"/>
    </source>
</evidence>
<dbReference type="RefSeq" id="WP_183408598.1">
    <property type="nucleotide sequence ID" value="NZ_JACHWY010000001.1"/>
</dbReference>
<evidence type="ECO:0000256" key="2">
    <source>
        <dbReference type="ARBA" id="ARBA00022448"/>
    </source>
</evidence>
<accession>A0A7W4W1X3</accession>
<evidence type="ECO:0000259" key="12">
    <source>
        <dbReference type="Pfam" id="PF21760"/>
    </source>
</evidence>
<organism evidence="14 15">
    <name type="scientific">Litorivivens lipolytica</name>
    <dbReference type="NCBI Taxonomy" id="1524264"/>
    <lineage>
        <taxon>Bacteria</taxon>
        <taxon>Pseudomonadati</taxon>
        <taxon>Pseudomonadota</taxon>
        <taxon>Gammaproteobacteria</taxon>
        <taxon>Litorivivens</taxon>
    </lineage>
</organism>
<dbReference type="InterPro" id="IPR048634">
    <property type="entry name" value="SecD_SecF_C"/>
</dbReference>
<feature type="transmembrane region" description="Helical" evidence="9">
    <location>
        <begin position="555"/>
        <end position="577"/>
    </location>
</feature>
<evidence type="ECO:0000259" key="13">
    <source>
        <dbReference type="Pfam" id="PF22599"/>
    </source>
</evidence>
<dbReference type="NCBIfam" id="TIGR01129">
    <property type="entry name" value="secD"/>
    <property type="match status" value="1"/>
</dbReference>
<dbReference type="PRINTS" id="PR00702">
    <property type="entry name" value="ACRIFLAVINRP"/>
</dbReference>
<dbReference type="EMBL" id="JACHWY010000001">
    <property type="protein sequence ID" value="MBB3045879.1"/>
    <property type="molecule type" value="Genomic_DNA"/>
</dbReference>
<feature type="domain" description="Protein export membrane protein SecD/SecF C-terminal" evidence="10">
    <location>
        <begin position="442"/>
        <end position="607"/>
    </location>
</feature>
<name>A0A7W4W1X3_9GAMM</name>
<evidence type="ECO:0000256" key="5">
    <source>
        <dbReference type="ARBA" id="ARBA00022927"/>
    </source>
</evidence>
<keyword evidence="5 9" id="KW-0653">Protein transport</keyword>
<evidence type="ECO:0000313" key="14">
    <source>
        <dbReference type="EMBL" id="MBB3045879.1"/>
    </source>
</evidence>
<proteinExistence type="inferred from homology"/>
<dbReference type="SUPFAM" id="SSF82866">
    <property type="entry name" value="Multidrug efflux transporter AcrB transmembrane domain"/>
    <property type="match status" value="1"/>
</dbReference>
<dbReference type="Pfam" id="PF02355">
    <property type="entry name" value="SecD_SecF_C"/>
    <property type="match status" value="1"/>
</dbReference>
<keyword evidence="6 9" id="KW-1133">Transmembrane helix</keyword>
<feature type="domain" description="SecD export protein N-terminal TM" evidence="11">
    <location>
        <begin position="1"/>
        <end position="105"/>
    </location>
</feature>
<dbReference type="InterPro" id="IPR001036">
    <property type="entry name" value="Acrflvin-R"/>
</dbReference>
<dbReference type="InterPro" id="IPR022646">
    <property type="entry name" value="SecD/SecF_CS"/>
</dbReference>
<dbReference type="GO" id="GO:0043952">
    <property type="term" value="P:protein transport by the Sec complex"/>
    <property type="evidence" value="ECO:0007669"/>
    <property type="project" value="UniProtKB-UniRule"/>
</dbReference>
<evidence type="ECO:0000259" key="10">
    <source>
        <dbReference type="Pfam" id="PF02355"/>
    </source>
</evidence>
<comment type="caution">
    <text evidence="14">The sequence shown here is derived from an EMBL/GenBank/DDBJ whole genome shotgun (WGS) entry which is preliminary data.</text>
</comment>
<evidence type="ECO:0000256" key="3">
    <source>
        <dbReference type="ARBA" id="ARBA00022475"/>
    </source>
</evidence>
<evidence type="ECO:0000256" key="8">
    <source>
        <dbReference type="ARBA" id="ARBA00023136"/>
    </source>
</evidence>
<comment type="function">
    <text evidence="9">Part of the Sec protein translocase complex. Interacts with the SecYEG preprotein conducting channel. SecDF uses the proton motive force (PMF) to complete protein translocation after the ATP-dependent function of SecA.</text>
</comment>
<evidence type="ECO:0000256" key="7">
    <source>
        <dbReference type="ARBA" id="ARBA00023010"/>
    </source>
</evidence>
<dbReference type="FunFam" id="1.20.1640.10:FF:000004">
    <property type="entry name" value="Protein translocase subunit SecD"/>
    <property type="match status" value="1"/>
</dbReference>
<dbReference type="Gene3D" id="3.30.70.3400">
    <property type="match status" value="1"/>
</dbReference>
<evidence type="ECO:0000256" key="6">
    <source>
        <dbReference type="ARBA" id="ARBA00022989"/>
    </source>
</evidence>
<dbReference type="AlphaFoldDB" id="A0A7W4W1X3"/>
<feature type="transmembrane region" description="Helical" evidence="9">
    <location>
        <begin position="460"/>
        <end position="479"/>
    </location>
</feature>
<keyword evidence="4 9" id="KW-0812">Transmembrane</keyword>
<dbReference type="InterPro" id="IPR005791">
    <property type="entry name" value="SecD"/>
</dbReference>
<evidence type="ECO:0000256" key="1">
    <source>
        <dbReference type="ARBA" id="ARBA00004651"/>
    </source>
</evidence>
<dbReference type="GO" id="GO:0065002">
    <property type="term" value="P:intracellular protein transmembrane transport"/>
    <property type="evidence" value="ECO:0007669"/>
    <property type="project" value="UniProtKB-UniRule"/>
</dbReference>
<dbReference type="InterPro" id="IPR055344">
    <property type="entry name" value="SecD_SecF_C_bact"/>
</dbReference>
<dbReference type="InterPro" id="IPR048631">
    <property type="entry name" value="SecD_1st"/>
</dbReference>
<reference evidence="14 15" key="1">
    <citation type="submission" date="2020-08" db="EMBL/GenBank/DDBJ databases">
        <title>Genomic Encyclopedia of Type Strains, Phase III (KMG-III): the genomes of soil and plant-associated and newly described type strains.</title>
        <authorList>
            <person name="Whitman W."/>
        </authorList>
    </citation>
    <scope>NUCLEOTIDE SEQUENCE [LARGE SCALE GENOMIC DNA]</scope>
    <source>
        <strain evidence="14 15">CECT 8654</strain>
    </source>
</reference>
<evidence type="ECO:0000256" key="9">
    <source>
        <dbReference type="HAMAP-Rule" id="MF_01463"/>
    </source>
</evidence>
<keyword evidence="8 9" id="KW-0472">Membrane</keyword>
<dbReference type="PANTHER" id="PTHR30081">
    <property type="entry name" value="PROTEIN-EXPORT MEMBRANE PROTEIN SEC"/>
    <property type="match status" value="1"/>
</dbReference>
<dbReference type="GO" id="GO:0005886">
    <property type="term" value="C:plasma membrane"/>
    <property type="evidence" value="ECO:0007669"/>
    <property type="project" value="UniProtKB-SubCell"/>
</dbReference>
<dbReference type="Pfam" id="PF21760">
    <property type="entry name" value="SecD_1st"/>
    <property type="match status" value="1"/>
</dbReference>
<evidence type="ECO:0000259" key="11">
    <source>
        <dbReference type="Pfam" id="PF13721"/>
    </source>
</evidence>
<comment type="subcellular location">
    <subcellularLocation>
        <location evidence="1 9">Cell membrane</location>
        <topology evidence="1 9">Multi-pass membrane protein</topology>
    </subcellularLocation>
</comment>
<dbReference type="Pfam" id="PF22599">
    <property type="entry name" value="SecDF_P1_head"/>
    <property type="match status" value="1"/>
</dbReference>
<comment type="subunit">
    <text evidence="9">Forms a complex with SecF. Part of the essential Sec protein translocation apparatus which comprises SecA, SecYEG and auxiliary proteins SecDF-YajC and YidC.</text>
</comment>
<dbReference type="GO" id="GO:0006605">
    <property type="term" value="P:protein targeting"/>
    <property type="evidence" value="ECO:0007669"/>
    <property type="project" value="UniProtKB-UniRule"/>
</dbReference>
<dbReference type="FunFam" id="3.30.70.3400:FF:000003">
    <property type="entry name" value="Preprotein translocase subunit SecD"/>
    <property type="match status" value="1"/>
</dbReference>
<feature type="transmembrane region" description="Helical" evidence="9">
    <location>
        <begin position="512"/>
        <end position="534"/>
    </location>
</feature>
<comment type="caution">
    <text evidence="9">Lacks conserved residue(s) required for the propagation of feature annotation.</text>
</comment>
<feature type="transmembrane region" description="Helical" evidence="9">
    <location>
        <begin position="486"/>
        <end position="506"/>
    </location>
</feature>